<dbReference type="AlphaFoldDB" id="A0A918CZ56"/>
<keyword evidence="1" id="KW-1133">Transmembrane helix</keyword>
<keyword evidence="1" id="KW-0472">Membrane</keyword>
<name>A0A918CZ56_9ACTN</name>
<comment type="caution">
    <text evidence="2">The sequence shown here is derived from an EMBL/GenBank/DDBJ whole genome shotgun (WGS) entry which is preliminary data.</text>
</comment>
<gene>
    <name evidence="2" type="ORF">GCM10011579_007760</name>
</gene>
<evidence type="ECO:0000256" key="1">
    <source>
        <dbReference type="SAM" id="Phobius"/>
    </source>
</evidence>
<keyword evidence="3" id="KW-1185">Reference proteome</keyword>
<dbReference type="EMBL" id="BMMM01000001">
    <property type="protein sequence ID" value="GGN51665.1"/>
    <property type="molecule type" value="Genomic_DNA"/>
</dbReference>
<organism evidence="2 3">
    <name type="scientific">Streptomyces albiflavescens</name>
    <dbReference type="NCBI Taxonomy" id="1623582"/>
    <lineage>
        <taxon>Bacteria</taxon>
        <taxon>Bacillati</taxon>
        <taxon>Actinomycetota</taxon>
        <taxon>Actinomycetes</taxon>
        <taxon>Kitasatosporales</taxon>
        <taxon>Streptomycetaceae</taxon>
        <taxon>Streptomyces</taxon>
    </lineage>
</organism>
<sequence length="339" mass="36149">MVRSDIYELEALLESKPILPGKEALAVKIREELGEASEKLGHHEHPGHLVGSHLTVAQIHVNTARALLLQAIPPDEVLPLLPGLVGVIREQLREDDPRRVHSEKILHDGTLDESKVQTILDAVGVSQLEALREHLRVGSFVRIVQVVTAGLAALAVTVGVLTAIWPWLVPLCFIPQNPPDSKKPYRVVCPVYSELVTSGPSFLPSENYTAVAQADYAVVEVAGVLAASISATSALRRINGTATPYPVPVSLALLKLPTGALTAVLGLLVMRGGFIPGLSALDSTAQIIAWALVFGYSQQLFTKFVDQQGQVILDAVRGPLSGDPKARGTTASGVDMAHT</sequence>
<protein>
    <submittedName>
        <fullName evidence="2">Uncharacterized protein</fullName>
    </submittedName>
</protein>
<reference evidence="2 3" key="1">
    <citation type="journal article" date="2014" name="Int. J. Syst. Evol. Microbiol.">
        <title>Complete genome sequence of Corynebacterium casei LMG S-19264T (=DSM 44701T), isolated from a smear-ripened cheese.</title>
        <authorList>
            <consortium name="US DOE Joint Genome Institute (JGI-PGF)"/>
            <person name="Walter F."/>
            <person name="Albersmeier A."/>
            <person name="Kalinowski J."/>
            <person name="Ruckert C."/>
        </authorList>
    </citation>
    <scope>NUCLEOTIDE SEQUENCE [LARGE SCALE GENOMIC DNA]</scope>
    <source>
        <strain evidence="2 3">CGMCC 4.7111</strain>
    </source>
</reference>
<feature type="transmembrane region" description="Helical" evidence="1">
    <location>
        <begin position="140"/>
        <end position="168"/>
    </location>
</feature>
<dbReference type="Proteomes" id="UP000600365">
    <property type="component" value="Unassembled WGS sequence"/>
</dbReference>
<evidence type="ECO:0000313" key="2">
    <source>
        <dbReference type="EMBL" id="GGN51665.1"/>
    </source>
</evidence>
<keyword evidence="1" id="KW-0812">Transmembrane</keyword>
<evidence type="ECO:0000313" key="3">
    <source>
        <dbReference type="Proteomes" id="UP000600365"/>
    </source>
</evidence>
<proteinExistence type="predicted"/>
<accession>A0A918CZ56</accession>